<feature type="domain" description="RNB" evidence="7">
    <location>
        <begin position="712"/>
        <end position="1072"/>
    </location>
</feature>
<dbReference type="SMART" id="SM00955">
    <property type="entry name" value="RNB"/>
    <property type="match status" value="1"/>
</dbReference>
<sequence>MFYGGELGSGSDQPLHPWLGPLVFYSALGKEEIEENNSSYRNLAEVNEVVKRVKELADYWPEAEWGPKDLKQIAVVSSYRYQVKTIRDGLRKIGLGEIDVETIENVQGKQFRALFVSTVRTFHTYTEFQDSEAGGSEKPYLYFLSDPKLLNTALTRAQSFIAVVGDPFSLRTIGDCQGLWEEFIKRCSDKGQLFGIEQYELEESISQSGLNVNASEFVPGVFTNTTHLATVDQQSNHQACDVTNTACHTSPLSTQEREPDHKRGDDTFLSTNTCHPPEDQTPNYELSIPNDADCIASSSTPQLSEPDHEEEEEGKEEDGKWESVSDSDDAGDELSESDDLGNADDFAEYGNVDETVPPKHMDDIILALKAKCEEKAEKRKLRDKAGLAKEKELMQFIALVTDKEAEEDTTNRSVNSHFDPDTGASKIVHEDYIMTTRKGKTKTFLVNLNWKVKYSERTERLIRQPKSRDQECLQPEYLDRLLKKEPELYRQCTLRISYEKSKTCYGEIQDIESEDILIEGNTRQRFDRDVVVVKLKKGSSNESTALPGNLERMKGEIIGTRHHVINHHERQFVCMISRHNPSVMYPINKSMTSIVNLRDNSCKGLGVPIYKKIQPGSGERAVRVDTLSLREALSGKYLFVVQYLQWRGEFPYPLGIITKKIRRGCDLPNAFKLLNADYQLKETFPEEVAEEVERHKSDWSSIPECERVDRKREQVHNAFTIDPPGSRALDDALTIEKLENGNCRVGVHIADVSTFVKQGSRIDIEARRRGTSYFRGHHNGDVLMLPRKLSHDICSLLPNKERLAVSVYLVLDQDGQVQEEDKLDVRRTIMKSQCRLTYAEAQRVIFGKPILNKPARDGQVTVKIKQSICTLSSVAQKRRKVRLSDGSFYHFGYADRKEDLEAHELVEEMMILANTSVARYLVQRKAALSPLRIQLPPKTRKLDEWREKFGDCAKLSLSLRRHLRQDVECVDNFFVPKSTWNVICNARRHEGDNNTELTQLICNDNIYPQLAVSRSFLNGLQRKAEDVRAADVPVDHIVHWSLNVLEYTRFTSPIRRYLDIEVHRLLLETAGQDVESEDISELYRRCSFLSERSNKFEKDCGRVQFAANLKERTCETVAVIEIIARDSLQLQLLSDANQYLSPRQRRVLISHLGPIKQPELVESSRCLELKWKLRIYDASTENMNPGARRCKTQKMLDRHLRKDRSNIQAMLSADSNGSGLGYHIPSSLWLEVLDAVKDDDGRRLEQCLMEMDTEIAIEEKQAEAAAAAAAAEAAAAAAAAEEEYEDDDEEDEEDEDDDDDDDDEDEDDDEIDAESRQDEEESKFHFLEKSLSLKVSDNVNVQLSSNEVGGLMSPDIQLFKLASGINICLEHRKLPDNCFAAFASEKPSQPRYKNIQRYLTAWKPVLELEAATVAVTNDDAFILQDLEVKWRREDDGKIFGEFHLDSNYCETRHITISEGDYACVRVCCPLSVQTNLPNDSERLMTNVLSKERLESGSSEDDKEEASTTSSGSDGEVYKTASEGESDMESSNVERKEVKSVWIGHCFFTMSTEGDNPMMLELFHYSLNVPRGLLERESCVCTVEIIKQPIPLRRMIKTLTKLPEEGLAHDICLGNTAGLDDLRVRLDDNLSIADHVADCKLKRLNELQEQAVKSSLRGRFTLIQGPPGTGKTITGVHIAYWFARRNSQSTEALPQVLYCGPSNKSVDVVAEYLMKNTDLKILRVYGSLIEQEEFPIPNQVKPTRPIASQEELRVPENLRGIALHHVIRDEEKSPQFAKTLKKYEKYFARMKKKMMKKKKKKNRKVKDSDVKEYLKVIKKAKIWAIKNHVQIVLCTCSAAGSGIIKHACENLIQCIVDECGMCLEPETLIPIVCSRAQQVVLIGDHMQLQPIVKNKVARSLGLSTSMFERYSSRALMLKEQYRMHQDICEFPSKQFYKGELVTSASVIERDTELPTVAECDHDRREFINFWPSHKDKEYVPLVFCHVVGEEEELVVKTEEGNQRSKSNMIEKDKVVEVVKKLVNICGVKKDQIVVLSPYRAQCHLIREELAALEFSEIPVTSIVKSQGSECDFVIISLVRSLPDSQIDHEPNGAWLGENLGFVTDGHQINVALTRAKRGLCIIGNKNLLRVCEMWSYLIEHYRNKSCLVDGEDWP</sequence>
<evidence type="ECO:0000256" key="2">
    <source>
        <dbReference type="ARBA" id="ARBA00022741"/>
    </source>
</evidence>
<feature type="compositionally biased region" description="Acidic residues" evidence="6">
    <location>
        <begin position="325"/>
        <end position="347"/>
    </location>
</feature>
<dbReference type="GO" id="GO:0005524">
    <property type="term" value="F:ATP binding"/>
    <property type="evidence" value="ECO:0007669"/>
    <property type="project" value="UniProtKB-KW"/>
</dbReference>
<dbReference type="EMBL" id="MU826367">
    <property type="protein sequence ID" value="KAJ7378397.1"/>
    <property type="molecule type" value="Genomic_DNA"/>
</dbReference>
<dbReference type="SUPFAM" id="SSF52540">
    <property type="entry name" value="P-loop containing nucleoside triphosphate hydrolases"/>
    <property type="match status" value="2"/>
</dbReference>
<dbReference type="InterPro" id="IPR041679">
    <property type="entry name" value="DNA2/NAM7-like_C"/>
</dbReference>
<keyword evidence="4 8" id="KW-0347">Helicase</keyword>
<dbReference type="Pfam" id="PF13086">
    <property type="entry name" value="AAA_11"/>
    <property type="match status" value="1"/>
</dbReference>
<dbReference type="InterPro" id="IPR012340">
    <property type="entry name" value="NA-bd_OB-fold"/>
</dbReference>
<dbReference type="FunFam" id="3.40.50.300:FF:001313">
    <property type="entry name" value="Helicase with zinc finger domain 2"/>
    <property type="match status" value="1"/>
</dbReference>
<evidence type="ECO:0000256" key="1">
    <source>
        <dbReference type="ARBA" id="ARBA00007913"/>
    </source>
</evidence>
<feature type="compositionally biased region" description="Acidic residues" evidence="6">
    <location>
        <begin position="1280"/>
        <end position="1321"/>
    </location>
</feature>
<gene>
    <name evidence="8" type="primary">HELZ2_21</name>
    <name evidence="8" type="ORF">OS493_023653</name>
</gene>
<dbReference type="PANTHER" id="PTHR43788">
    <property type="entry name" value="DNA2/NAM7 HELICASE FAMILY MEMBER"/>
    <property type="match status" value="1"/>
</dbReference>
<feature type="region of interest" description="Disordered" evidence="6">
    <location>
        <begin position="249"/>
        <end position="357"/>
    </location>
</feature>
<dbReference type="Pfam" id="PF13087">
    <property type="entry name" value="AAA_12"/>
    <property type="match status" value="2"/>
</dbReference>
<accession>A0A9W9ZB96</accession>
<evidence type="ECO:0000256" key="3">
    <source>
        <dbReference type="ARBA" id="ARBA00022801"/>
    </source>
</evidence>
<dbReference type="Pfam" id="PF00773">
    <property type="entry name" value="RNB"/>
    <property type="match status" value="1"/>
</dbReference>
<keyword evidence="9" id="KW-1185">Reference proteome</keyword>
<evidence type="ECO:0000313" key="8">
    <source>
        <dbReference type="EMBL" id="KAJ7378397.1"/>
    </source>
</evidence>
<proteinExistence type="inferred from homology"/>
<feature type="compositionally biased region" description="Basic and acidic residues" evidence="6">
    <location>
        <begin position="255"/>
        <end position="266"/>
    </location>
</feature>
<dbReference type="InterPro" id="IPR041677">
    <property type="entry name" value="DNA2/NAM7_AAA_11"/>
</dbReference>
<feature type="compositionally biased region" description="Polar residues" evidence="6">
    <location>
        <begin position="268"/>
        <end position="284"/>
    </location>
</feature>
<keyword evidence="2" id="KW-0547">Nucleotide-binding</keyword>
<feature type="region of interest" description="Disordered" evidence="6">
    <location>
        <begin position="1491"/>
        <end position="1532"/>
    </location>
</feature>
<comment type="similarity">
    <text evidence="1">Belongs to the DNA2/NAM7 helicase family.</text>
</comment>
<feature type="region of interest" description="Disordered" evidence="6">
    <location>
        <begin position="1268"/>
        <end position="1323"/>
    </location>
</feature>
<evidence type="ECO:0000256" key="5">
    <source>
        <dbReference type="ARBA" id="ARBA00022840"/>
    </source>
</evidence>
<dbReference type="Proteomes" id="UP001163046">
    <property type="component" value="Unassembled WGS sequence"/>
</dbReference>
<feature type="compositionally biased region" description="Low complexity" evidence="6">
    <location>
        <begin position="1268"/>
        <end position="1279"/>
    </location>
</feature>
<feature type="compositionally biased region" description="Acidic residues" evidence="6">
    <location>
        <begin position="307"/>
        <end position="316"/>
    </location>
</feature>
<dbReference type="PANTHER" id="PTHR43788:SF16">
    <property type="entry name" value="HELICASE WITH ZINC FINGER 2"/>
    <property type="match status" value="1"/>
</dbReference>
<dbReference type="InterPro" id="IPR001900">
    <property type="entry name" value="RNase_II/R"/>
</dbReference>
<dbReference type="GO" id="GO:0003723">
    <property type="term" value="F:RNA binding"/>
    <property type="evidence" value="ECO:0007669"/>
    <property type="project" value="InterPro"/>
</dbReference>
<dbReference type="Gene3D" id="3.40.50.300">
    <property type="entry name" value="P-loop containing nucleotide triphosphate hydrolases"/>
    <property type="match status" value="3"/>
</dbReference>
<dbReference type="OrthoDB" id="2285229at2759"/>
<dbReference type="Pfam" id="PF25049">
    <property type="entry name" value="OB_HELZ2"/>
    <property type="match status" value="1"/>
</dbReference>
<dbReference type="GO" id="GO:0004540">
    <property type="term" value="F:RNA nuclease activity"/>
    <property type="evidence" value="ECO:0007669"/>
    <property type="project" value="InterPro"/>
</dbReference>
<evidence type="ECO:0000313" key="9">
    <source>
        <dbReference type="Proteomes" id="UP001163046"/>
    </source>
</evidence>
<dbReference type="InterPro" id="IPR047187">
    <property type="entry name" value="SF1_C_Upf1"/>
</dbReference>
<protein>
    <submittedName>
        <fullName evidence="8">Helicase</fullName>
    </submittedName>
</protein>
<dbReference type="SUPFAM" id="SSF50249">
    <property type="entry name" value="Nucleic acid-binding proteins"/>
    <property type="match status" value="2"/>
</dbReference>
<dbReference type="InterPro" id="IPR027417">
    <property type="entry name" value="P-loop_NTPase"/>
</dbReference>
<dbReference type="InterPro" id="IPR050534">
    <property type="entry name" value="Coronavir_polyprotein_1ab"/>
</dbReference>
<keyword evidence="5" id="KW-0067">ATP-binding</keyword>
<reference evidence="8" key="1">
    <citation type="submission" date="2023-01" db="EMBL/GenBank/DDBJ databases">
        <title>Genome assembly of the deep-sea coral Lophelia pertusa.</title>
        <authorList>
            <person name="Herrera S."/>
            <person name="Cordes E."/>
        </authorList>
    </citation>
    <scope>NUCLEOTIDE SEQUENCE</scope>
    <source>
        <strain evidence="8">USNM1676648</strain>
        <tissue evidence="8">Polyp</tissue>
    </source>
</reference>
<organism evidence="8 9">
    <name type="scientific">Desmophyllum pertusum</name>
    <dbReference type="NCBI Taxonomy" id="174260"/>
    <lineage>
        <taxon>Eukaryota</taxon>
        <taxon>Metazoa</taxon>
        <taxon>Cnidaria</taxon>
        <taxon>Anthozoa</taxon>
        <taxon>Hexacorallia</taxon>
        <taxon>Scleractinia</taxon>
        <taxon>Caryophylliina</taxon>
        <taxon>Caryophylliidae</taxon>
        <taxon>Desmophyllum</taxon>
    </lineage>
</organism>
<dbReference type="GO" id="GO:0016787">
    <property type="term" value="F:hydrolase activity"/>
    <property type="evidence" value="ECO:0007669"/>
    <property type="project" value="UniProtKB-KW"/>
</dbReference>
<evidence type="ECO:0000256" key="4">
    <source>
        <dbReference type="ARBA" id="ARBA00022806"/>
    </source>
</evidence>
<dbReference type="InterPro" id="IPR056787">
    <property type="entry name" value="OB_HELZ2"/>
</dbReference>
<evidence type="ECO:0000256" key="6">
    <source>
        <dbReference type="SAM" id="MobiDB-lite"/>
    </source>
</evidence>
<dbReference type="CDD" id="cd18808">
    <property type="entry name" value="SF1_C_Upf1"/>
    <property type="match status" value="2"/>
</dbReference>
<evidence type="ECO:0000259" key="7">
    <source>
        <dbReference type="SMART" id="SM00955"/>
    </source>
</evidence>
<name>A0A9W9ZB96_9CNID</name>
<keyword evidence="3" id="KW-0378">Hydrolase</keyword>
<dbReference type="GO" id="GO:0043139">
    <property type="term" value="F:5'-3' DNA helicase activity"/>
    <property type="evidence" value="ECO:0007669"/>
    <property type="project" value="TreeGrafter"/>
</dbReference>
<comment type="caution">
    <text evidence="8">The sequence shown here is derived from an EMBL/GenBank/DDBJ whole genome shotgun (WGS) entry which is preliminary data.</text>
</comment>